<dbReference type="EMBL" id="LR824014">
    <property type="protein sequence ID" value="CAD0199931.1"/>
    <property type="molecule type" value="Genomic_DNA"/>
</dbReference>
<protein>
    <submittedName>
        <fullName evidence="1">Uncharacterized protein</fullName>
    </submittedName>
</protein>
<gene>
    <name evidence="1" type="ORF">CINC_LOCUS1621</name>
</gene>
<dbReference type="AlphaFoldDB" id="A0A9N8L1Z9"/>
<evidence type="ECO:0000313" key="1">
    <source>
        <dbReference type="EMBL" id="CAD0199931.1"/>
    </source>
</evidence>
<proteinExistence type="predicted"/>
<organism evidence="1 2">
    <name type="scientific">Chrysodeixis includens</name>
    <name type="common">Soybean looper</name>
    <name type="synonym">Pseudoplusia includens</name>
    <dbReference type="NCBI Taxonomy" id="689277"/>
    <lineage>
        <taxon>Eukaryota</taxon>
        <taxon>Metazoa</taxon>
        <taxon>Ecdysozoa</taxon>
        <taxon>Arthropoda</taxon>
        <taxon>Hexapoda</taxon>
        <taxon>Insecta</taxon>
        <taxon>Pterygota</taxon>
        <taxon>Neoptera</taxon>
        <taxon>Endopterygota</taxon>
        <taxon>Lepidoptera</taxon>
        <taxon>Glossata</taxon>
        <taxon>Ditrysia</taxon>
        <taxon>Noctuoidea</taxon>
        <taxon>Noctuidae</taxon>
        <taxon>Plusiinae</taxon>
        <taxon>Chrysodeixis</taxon>
    </lineage>
</organism>
<keyword evidence="2" id="KW-1185">Reference proteome</keyword>
<dbReference type="Proteomes" id="UP001154114">
    <property type="component" value="Chromosome 11"/>
</dbReference>
<evidence type="ECO:0000313" key="2">
    <source>
        <dbReference type="Proteomes" id="UP001154114"/>
    </source>
</evidence>
<sequence>MTEGGYYYTGRLTRFETCKGPKRKNCTVLKVNAPDEYTMNFDLLVKENVALTVGKVTAIKNKQESNQVVFQMKKPCDHYFIRASIRHHLKVTDDCVLKKNHYIFSESIKEGFRKYSPTSEYSLGDMEFHVIMSGSQCNGSYYYTGKLKKFEACKGPKRRNCSVLKAEALDDYTMHFDLLVKETVALTVGKITAIKNKQDEVVFHMKKPCDHYFVREMFKRFLKVTDDCVIRKGSYYYTGKLTKFEACKGPKRRNCSVLKARVLDDYTMHFDLLVKETVALTVGSFNLTITQFDMCKGPKQKDCATAKAVITDQSALKYEVQVLQNVSPTKGKITAWQNGKEFLRLQVKKPCEHLFLRPLFSALMNVTKDCIIVKGKITAMSKGKEFLRLQVKKPCEHLFLWPLFSSLMNVTKDCLVVKGHYKYSLDIQAIAHQYFGAVLAWPKTIDQENKK</sequence>
<reference evidence="1" key="1">
    <citation type="submission" date="2021-12" db="EMBL/GenBank/DDBJ databases">
        <authorList>
            <person name="King R."/>
        </authorList>
    </citation>
    <scope>NUCLEOTIDE SEQUENCE</scope>
</reference>
<dbReference type="OrthoDB" id="6931711at2759"/>
<name>A0A9N8L1Z9_CHRIL</name>
<accession>A0A9N8L1Z9</accession>